<dbReference type="Proteomes" id="UP000019116">
    <property type="component" value="Chromosome 3D"/>
</dbReference>
<dbReference type="Gramene" id="TraesRN3D0100094200.1">
    <property type="protein sequence ID" value="TraesRN3D0100094200.1"/>
    <property type="gene ID" value="TraesRN3D0100094200"/>
</dbReference>
<keyword evidence="2 3" id="KW-0732">Signal</keyword>
<feature type="domain" description="Wall-associated receptor kinase galacturonan-binding" evidence="4">
    <location>
        <begin position="37"/>
        <end position="102"/>
    </location>
</feature>
<evidence type="ECO:0000313" key="6">
    <source>
        <dbReference type="Proteomes" id="UP000019116"/>
    </source>
</evidence>
<dbReference type="OrthoDB" id="687559at2759"/>
<dbReference type="Gramene" id="TraesWEE_scaffold_098683_01G000100.1">
    <property type="protein sequence ID" value="TraesWEE_scaffold_098683_01G000100.1"/>
    <property type="gene ID" value="TraesWEE_scaffold_098683_01G000100"/>
</dbReference>
<proteinExistence type="predicted"/>
<dbReference type="PaxDb" id="4565-Traes_3DS_F5FA7BE88.1"/>
<dbReference type="Gramene" id="TraesCLE_scaffold_014181_01G000200.1">
    <property type="protein sequence ID" value="TraesCLE_scaffold_014181_01G000200.1"/>
    <property type="gene ID" value="TraesCLE_scaffold_014181_01G000200"/>
</dbReference>
<evidence type="ECO:0000313" key="5">
    <source>
        <dbReference type="EnsemblPlants" id="TraesCS3D02G049200.1"/>
    </source>
</evidence>
<dbReference type="Pfam" id="PF13947">
    <property type="entry name" value="GUB_WAK_bind"/>
    <property type="match status" value="1"/>
</dbReference>
<feature type="chain" id="PRO_5043174425" description="Wall-associated receptor kinase galacturonan-binding domain-containing protein" evidence="3">
    <location>
        <begin position="25"/>
        <end position="242"/>
    </location>
</feature>
<dbReference type="GO" id="GO:0016020">
    <property type="term" value="C:membrane"/>
    <property type="evidence" value="ECO:0007669"/>
    <property type="project" value="UniProtKB-SubCell"/>
</dbReference>
<comment type="subcellular location">
    <subcellularLocation>
        <location evidence="1">Membrane</location>
        <topology evidence="1">Single-pass membrane protein</topology>
    </subcellularLocation>
</comment>
<dbReference type="PANTHER" id="PTHR33138">
    <property type="entry name" value="OS01G0690200 PROTEIN"/>
    <property type="match status" value="1"/>
</dbReference>
<evidence type="ECO:0000256" key="3">
    <source>
        <dbReference type="SAM" id="SignalP"/>
    </source>
</evidence>
<accession>A0A3B6GPN6</accession>
<name>A0A3B6GPN6_WHEAT</name>
<sequence length="242" mass="27012">MRPSCWFFIFVSAWWLPLMLVAAAEEEQVGGCFGSAKRCGNITISHPFWLTNMGAERSCGNSDFEVTCFNGTTPALRSSVPSGPGFAIIDISYEERNMHVIDLGKLELLHTYNSCQVPFWNTSIKLGLPFRIDPVNLNLILYYCTEEAGTAAARQDRALVELRCSDKRNTFVRVGGLYNGSEKYEGYSLEGCISAFLPVLGVYGEANASSYARLLSDGFLLKWQQPSVAEYLSYQETWNKDS</sequence>
<dbReference type="Gramene" id="TraesCAD_scaffold_027529_01G000100.1">
    <property type="protein sequence ID" value="TraesCAD_scaffold_027529_01G000100.1"/>
    <property type="gene ID" value="TraesCAD_scaffold_027529_01G000100"/>
</dbReference>
<protein>
    <recommendedName>
        <fullName evidence="4">Wall-associated receptor kinase galacturonan-binding domain-containing protein</fullName>
    </recommendedName>
</protein>
<evidence type="ECO:0000256" key="1">
    <source>
        <dbReference type="ARBA" id="ARBA00004167"/>
    </source>
</evidence>
<feature type="signal peptide" evidence="3">
    <location>
        <begin position="1"/>
        <end position="24"/>
    </location>
</feature>
<reference evidence="5" key="1">
    <citation type="submission" date="2018-08" db="EMBL/GenBank/DDBJ databases">
        <authorList>
            <person name="Rossello M."/>
        </authorList>
    </citation>
    <scope>NUCLEOTIDE SEQUENCE [LARGE SCALE GENOMIC DNA]</scope>
    <source>
        <strain evidence="5">cv. Chinese Spring</strain>
    </source>
</reference>
<dbReference type="AlphaFoldDB" id="A0A3B6GPN6"/>
<organism evidence="5">
    <name type="scientific">Triticum aestivum</name>
    <name type="common">Wheat</name>
    <dbReference type="NCBI Taxonomy" id="4565"/>
    <lineage>
        <taxon>Eukaryota</taxon>
        <taxon>Viridiplantae</taxon>
        <taxon>Streptophyta</taxon>
        <taxon>Embryophyta</taxon>
        <taxon>Tracheophyta</taxon>
        <taxon>Spermatophyta</taxon>
        <taxon>Magnoliopsida</taxon>
        <taxon>Liliopsida</taxon>
        <taxon>Poales</taxon>
        <taxon>Poaceae</taxon>
        <taxon>BOP clade</taxon>
        <taxon>Pooideae</taxon>
        <taxon>Triticodae</taxon>
        <taxon>Triticeae</taxon>
        <taxon>Triticinae</taxon>
        <taxon>Triticum</taxon>
    </lineage>
</organism>
<dbReference type="PANTHER" id="PTHR33138:SF92">
    <property type="entry name" value="WALL-ASSOCIATED RECEPTOR KINASE GALACTURONAN-BINDING DOMAIN-CONTAINING PROTEIN"/>
    <property type="match status" value="1"/>
</dbReference>
<dbReference type="InterPro" id="IPR025287">
    <property type="entry name" value="WAK_GUB"/>
</dbReference>
<reference evidence="5" key="2">
    <citation type="submission" date="2018-10" db="UniProtKB">
        <authorList>
            <consortium name="EnsemblPlants"/>
        </authorList>
    </citation>
    <scope>IDENTIFICATION</scope>
</reference>
<dbReference type="Gramene" id="TraesCS3D02G049200.1">
    <property type="protein sequence ID" value="TraesCS3D02G049200.1"/>
    <property type="gene ID" value="TraesCS3D02G049200"/>
</dbReference>
<dbReference type="GO" id="GO:0030247">
    <property type="term" value="F:polysaccharide binding"/>
    <property type="evidence" value="ECO:0007669"/>
    <property type="project" value="InterPro"/>
</dbReference>
<dbReference type="Gramene" id="TraesCS3D03G0086300.1">
    <property type="protein sequence ID" value="TraesCS3D03G0086300.1.CDS"/>
    <property type="gene ID" value="TraesCS3D03G0086300"/>
</dbReference>
<keyword evidence="6" id="KW-1185">Reference proteome</keyword>
<dbReference type="Gramene" id="TraesMAC3D03G01806900.1">
    <property type="protein sequence ID" value="TraesMAC3D03G01806900.1"/>
    <property type="gene ID" value="TraesMAC3D03G01806900"/>
</dbReference>
<evidence type="ECO:0000259" key="4">
    <source>
        <dbReference type="Pfam" id="PF13947"/>
    </source>
</evidence>
<dbReference type="EnsemblPlants" id="TraesCS3D02G049200.1">
    <property type="protein sequence ID" value="TraesCS3D02G049200.1"/>
    <property type="gene ID" value="TraesCS3D02G049200"/>
</dbReference>
<evidence type="ECO:0000256" key="2">
    <source>
        <dbReference type="ARBA" id="ARBA00022729"/>
    </source>
</evidence>